<gene>
    <name evidence="5" type="ORF">CRU91_09765</name>
</gene>
<sequence length="539" mass="62747">MNNDISNLKNITVLYVEDEKDLREITSSILQSFTKNQFIASNGQEGYNLFLENELEIDLIITDINMPILNGLDMIKKIKDINKKVPIIVTTAFSNKEYLLDAIDIGVDKYVLKPVDISKLLHAMAQSLNYHELKDLYTDALTNLSNKNRLRKDLKKLNYEIMAMIDIDDFIATNDLFGEEIGDKILKEFAHKMRTFFDVDEYLLYRIESDKFAVVPKNQIVIEKFFTICKEFLEKIEGETFLIDENEIDVNITIGIAQGEGPQAYKYTKRIISYARKKCQKIMLYDDSYNIHKSFEENIKWIKQLKQGFKDNLLKAYFQPIVDTRTKEIIKYEALIRYISPEGVEFGPYSFLHIAKKTKMYSNIIKVVLDDSLKLIKEKHKRVSVNISYEDILNEKTTKYIYEFLEKNKQYSSSLEFEILESEEILDFNLVDTFIEKVSLYGCIVGIDDFGAGYSNFHLLSTLAINFIKIDGSLIRNVHESKDLEIIVKTISNIAKEFNIKTVAEFVANEEIYNKVKELNIDLSQGYYFDKPLSYEQID</sequence>
<evidence type="ECO:0000313" key="6">
    <source>
        <dbReference type="Proteomes" id="UP000252669"/>
    </source>
</evidence>
<dbReference type="InterPro" id="IPR001633">
    <property type="entry name" value="EAL_dom"/>
</dbReference>
<evidence type="ECO:0000259" key="4">
    <source>
        <dbReference type="PROSITE" id="PS50887"/>
    </source>
</evidence>
<dbReference type="PROSITE" id="PS50887">
    <property type="entry name" value="GGDEF"/>
    <property type="match status" value="1"/>
</dbReference>
<dbReference type="SMART" id="SM00448">
    <property type="entry name" value="REC"/>
    <property type="match status" value="1"/>
</dbReference>
<proteinExistence type="predicted"/>
<dbReference type="AlphaFoldDB" id="A0A366MQP2"/>
<feature type="domain" description="Response regulatory" evidence="2">
    <location>
        <begin position="12"/>
        <end position="128"/>
    </location>
</feature>
<dbReference type="SMART" id="SM00052">
    <property type="entry name" value="EAL"/>
    <property type="match status" value="1"/>
</dbReference>
<dbReference type="Pfam" id="PF00990">
    <property type="entry name" value="GGDEF"/>
    <property type="match status" value="1"/>
</dbReference>
<dbReference type="Gene3D" id="3.40.50.2300">
    <property type="match status" value="1"/>
</dbReference>
<dbReference type="PROSITE" id="PS50883">
    <property type="entry name" value="EAL"/>
    <property type="match status" value="1"/>
</dbReference>
<dbReference type="Pfam" id="PF00072">
    <property type="entry name" value="Response_reg"/>
    <property type="match status" value="1"/>
</dbReference>
<dbReference type="InterPro" id="IPR050706">
    <property type="entry name" value="Cyclic-di-GMP_PDE-like"/>
</dbReference>
<protein>
    <submittedName>
        <fullName evidence="5">Diguanylate cyclase</fullName>
    </submittedName>
</protein>
<evidence type="ECO:0000259" key="2">
    <source>
        <dbReference type="PROSITE" id="PS50110"/>
    </source>
</evidence>
<dbReference type="Pfam" id="PF00563">
    <property type="entry name" value="EAL"/>
    <property type="match status" value="1"/>
</dbReference>
<dbReference type="NCBIfam" id="TIGR00254">
    <property type="entry name" value="GGDEF"/>
    <property type="match status" value="1"/>
</dbReference>
<evidence type="ECO:0000259" key="3">
    <source>
        <dbReference type="PROSITE" id="PS50883"/>
    </source>
</evidence>
<dbReference type="SUPFAM" id="SSF141868">
    <property type="entry name" value="EAL domain-like"/>
    <property type="match status" value="1"/>
</dbReference>
<dbReference type="InterPro" id="IPR043128">
    <property type="entry name" value="Rev_trsase/Diguanyl_cyclase"/>
</dbReference>
<comment type="caution">
    <text evidence="5">The sequence shown here is derived from an EMBL/GenBank/DDBJ whole genome shotgun (WGS) entry which is preliminary data.</text>
</comment>
<dbReference type="CDD" id="cd01949">
    <property type="entry name" value="GGDEF"/>
    <property type="match status" value="1"/>
</dbReference>
<dbReference type="CDD" id="cd01948">
    <property type="entry name" value="EAL"/>
    <property type="match status" value="1"/>
</dbReference>
<dbReference type="PANTHER" id="PTHR33121:SF79">
    <property type="entry name" value="CYCLIC DI-GMP PHOSPHODIESTERASE PDED-RELATED"/>
    <property type="match status" value="1"/>
</dbReference>
<organism evidence="5 6">
    <name type="scientific">Aliarcobacter vitoriensis</name>
    <dbReference type="NCBI Taxonomy" id="2011099"/>
    <lineage>
        <taxon>Bacteria</taxon>
        <taxon>Pseudomonadati</taxon>
        <taxon>Campylobacterota</taxon>
        <taxon>Epsilonproteobacteria</taxon>
        <taxon>Campylobacterales</taxon>
        <taxon>Arcobacteraceae</taxon>
        <taxon>Aliarcobacter</taxon>
    </lineage>
</organism>
<dbReference type="GO" id="GO:0000160">
    <property type="term" value="P:phosphorelay signal transduction system"/>
    <property type="evidence" value="ECO:0007669"/>
    <property type="project" value="InterPro"/>
</dbReference>
<reference evidence="5 6" key="1">
    <citation type="submission" date="2017-10" db="EMBL/GenBank/DDBJ databases">
        <title>Genomics of the genus Arcobacter.</title>
        <authorList>
            <person name="Perez-Cataluna A."/>
            <person name="Figueras M.J."/>
        </authorList>
    </citation>
    <scope>NUCLEOTIDE SEQUENCE [LARGE SCALE GENOMIC DNA]</scope>
    <source>
        <strain evidence="5 6">CECT 9230</strain>
    </source>
</reference>
<dbReference type="InterPro" id="IPR001789">
    <property type="entry name" value="Sig_transdc_resp-reg_receiver"/>
</dbReference>
<dbReference type="RefSeq" id="WP_113895043.1">
    <property type="nucleotide sequence ID" value="NZ_JANJGA010000001.1"/>
</dbReference>
<evidence type="ECO:0000313" key="5">
    <source>
        <dbReference type="EMBL" id="RBQ28367.1"/>
    </source>
</evidence>
<name>A0A366MQP2_9BACT</name>
<feature type="modified residue" description="4-aspartylphosphate" evidence="1">
    <location>
        <position position="63"/>
    </location>
</feature>
<dbReference type="InterPro" id="IPR000160">
    <property type="entry name" value="GGDEF_dom"/>
</dbReference>
<dbReference type="SUPFAM" id="SSF55073">
    <property type="entry name" value="Nucleotide cyclase"/>
    <property type="match status" value="1"/>
</dbReference>
<dbReference type="PROSITE" id="PS50110">
    <property type="entry name" value="RESPONSE_REGULATORY"/>
    <property type="match status" value="1"/>
</dbReference>
<accession>A0A366MQP2</accession>
<feature type="domain" description="EAL" evidence="3">
    <location>
        <begin position="298"/>
        <end position="539"/>
    </location>
</feature>
<dbReference type="EMBL" id="PDKB01000017">
    <property type="protein sequence ID" value="RBQ28367.1"/>
    <property type="molecule type" value="Genomic_DNA"/>
</dbReference>
<dbReference type="SMART" id="SM00267">
    <property type="entry name" value="GGDEF"/>
    <property type="match status" value="1"/>
</dbReference>
<dbReference type="Proteomes" id="UP000252669">
    <property type="component" value="Unassembled WGS sequence"/>
</dbReference>
<dbReference type="InterPro" id="IPR029787">
    <property type="entry name" value="Nucleotide_cyclase"/>
</dbReference>
<keyword evidence="1" id="KW-0597">Phosphoprotein</keyword>
<dbReference type="InterPro" id="IPR011006">
    <property type="entry name" value="CheY-like_superfamily"/>
</dbReference>
<dbReference type="Gene3D" id="3.30.70.270">
    <property type="match status" value="1"/>
</dbReference>
<dbReference type="PANTHER" id="PTHR33121">
    <property type="entry name" value="CYCLIC DI-GMP PHOSPHODIESTERASE PDEF"/>
    <property type="match status" value="1"/>
</dbReference>
<dbReference type="GO" id="GO:0071111">
    <property type="term" value="F:cyclic-guanylate-specific phosphodiesterase activity"/>
    <property type="evidence" value="ECO:0007669"/>
    <property type="project" value="InterPro"/>
</dbReference>
<keyword evidence="6" id="KW-1185">Reference proteome</keyword>
<dbReference type="InterPro" id="IPR035919">
    <property type="entry name" value="EAL_sf"/>
</dbReference>
<dbReference type="OrthoDB" id="9790732at2"/>
<dbReference type="SUPFAM" id="SSF52172">
    <property type="entry name" value="CheY-like"/>
    <property type="match status" value="1"/>
</dbReference>
<feature type="domain" description="GGDEF" evidence="4">
    <location>
        <begin position="158"/>
        <end position="297"/>
    </location>
</feature>
<evidence type="ECO:0000256" key="1">
    <source>
        <dbReference type="PROSITE-ProRule" id="PRU00169"/>
    </source>
</evidence>
<dbReference type="Gene3D" id="3.20.20.450">
    <property type="entry name" value="EAL domain"/>
    <property type="match status" value="1"/>
</dbReference>